<evidence type="ECO:0000313" key="1">
    <source>
        <dbReference type="EMBL" id="OUD11647.1"/>
    </source>
</evidence>
<name>A0A251X3D3_9GAMM</name>
<dbReference type="Proteomes" id="UP000194798">
    <property type="component" value="Unassembled WGS sequence"/>
</dbReference>
<dbReference type="EMBL" id="MSLT01000024">
    <property type="protein sequence ID" value="OUD11647.1"/>
    <property type="molecule type" value="Genomic_DNA"/>
</dbReference>
<keyword evidence="2" id="KW-1185">Reference proteome</keyword>
<proteinExistence type="predicted"/>
<evidence type="ECO:0000313" key="2">
    <source>
        <dbReference type="Proteomes" id="UP000194798"/>
    </source>
</evidence>
<dbReference type="AlphaFoldDB" id="A0A251X3D3"/>
<sequence length="320" mass="37042">MDIFFNELSLTTADTDEQACLWLEKLAQLGRLLKQITESLQDDSFSFRRSDDFAQKMITKNQTLFDFLQDNFDHHDSVYIFLLGIFDSPYITEDDPHRNIYDLTYITLNGVDHHEPTGIAAAYLKDSLVVSLDSVTQWNMCQFGVSITRVSDQGDVTEIKSIRNASNKKHIVDCHLAFLSRLYNWQGYKPYFNPELKRTNLLVLKEIYSLHLDDDMSTVWDTFYKELSKLTVDEKVSRIRQLSTHIAKIQKWEKATGSLEKNNPARIIYTIPNSEFIVSVDTQHGEFEIHKNEKGNNHLGSISFDGKNFKPQISNRSLKL</sequence>
<organism evidence="1 2">
    <name type="scientific">Thioflexithrix psekupsensis</name>
    <dbReference type="NCBI Taxonomy" id="1570016"/>
    <lineage>
        <taxon>Bacteria</taxon>
        <taxon>Pseudomonadati</taxon>
        <taxon>Pseudomonadota</taxon>
        <taxon>Gammaproteobacteria</taxon>
        <taxon>Thiotrichales</taxon>
        <taxon>Thioflexithrix</taxon>
    </lineage>
</organism>
<dbReference type="RefSeq" id="WP_086489663.1">
    <property type="nucleotide sequence ID" value="NZ_MSLT01000024.1"/>
</dbReference>
<comment type="caution">
    <text evidence="1">The sequence shown here is derived from an EMBL/GenBank/DDBJ whole genome shotgun (WGS) entry which is preliminary data.</text>
</comment>
<gene>
    <name evidence="1" type="ORF">TPSD3_16455</name>
</gene>
<reference evidence="1 2" key="1">
    <citation type="submission" date="2016-12" db="EMBL/GenBank/DDBJ databases">
        <title>Thioflexothrix psekupsii D3 genome sequencing and assembly.</title>
        <authorList>
            <person name="Fomenkov A."/>
            <person name="Vincze T."/>
            <person name="Grabovich M."/>
            <person name="Anton B.P."/>
            <person name="Dubinina G."/>
            <person name="Orlova M."/>
            <person name="Belousova E."/>
            <person name="Roberts R.J."/>
        </authorList>
    </citation>
    <scope>NUCLEOTIDE SEQUENCE [LARGE SCALE GENOMIC DNA]</scope>
    <source>
        <strain evidence="1">D3</strain>
    </source>
</reference>
<accession>A0A251X3D3</accession>
<protein>
    <submittedName>
        <fullName evidence="1">Uncharacterized protein</fullName>
    </submittedName>
</protein>
<dbReference type="OrthoDB" id="2664633at2"/>